<dbReference type="GO" id="GO:0042026">
    <property type="term" value="P:protein refolding"/>
    <property type="evidence" value="ECO:0007669"/>
    <property type="project" value="TreeGrafter"/>
</dbReference>
<keyword evidence="1" id="KW-0143">Chaperone</keyword>
<sequence>MRSPYAVLGVPQGAEPNDIKLAYRRLAKTWHPDQNQADPLAGERFAEIAHAYRLLINAELRAKFDGGEIDARGRRRNRTDRSGGPSPFSVFRDAWRKRPDPRAPTDAAAKESVHQGDDVSGFDDMVNHIFGESAQRRTVHDAPGMADGAGDSAGSTPGAEQAGADPLAVLDELFAKWKTLHRRQARPETSRHLLELDIAEAFTGALGEITLPSGGQLAVPVPAGTADGAELHIPVPASHATGDALVTIRYRPHPQFRILGNDLHTDHAIDLRDAVLGTQVTLETLDGPLRLTIPEWAGASGGMTVSGRGLPRPEGGRGELYVHLRVLLPETPDDSLIALMRSQRKAVYV</sequence>
<dbReference type="PANTHER" id="PTHR43096">
    <property type="entry name" value="DNAJ HOMOLOG 1, MITOCHONDRIAL-RELATED"/>
    <property type="match status" value="1"/>
</dbReference>
<feature type="region of interest" description="Disordered" evidence="2">
    <location>
        <begin position="73"/>
        <end position="118"/>
    </location>
</feature>
<dbReference type="PROSITE" id="PS50076">
    <property type="entry name" value="DNAJ_2"/>
    <property type="match status" value="1"/>
</dbReference>
<dbReference type="SUPFAM" id="SSF49493">
    <property type="entry name" value="HSP40/DnaJ peptide-binding domain"/>
    <property type="match status" value="2"/>
</dbReference>
<evidence type="ECO:0000259" key="3">
    <source>
        <dbReference type="PROSITE" id="PS50076"/>
    </source>
</evidence>
<dbReference type="PANTHER" id="PTHR43096:SF52">
    <property type="entry name" value="DNAJ HOMOLOG 1, MITOCHONDRIAL-RELATED"/>
    <property type="match status" value="1"/>
</dbReference>
<proteinExistence type="predicted"/>
<evidence type="ECO:0000313" key="4">
    <source>
        <dbReference type="EMBL" id="PWW01864.1"/>
    </source>
</evidence>
<feature type="compositionally biased region" description="Low complexity" evidence="2">
    <location>
        <begin position="141"/>
        <end position="159"/>
    </location>
</feature>
<dbReference type="InterPro" id="IPR036869">
    <property type="entry name" value="J_dom_sf"/>
</dbReference>
<dbReference type="GO" id="GO:0051082">
    <property type="term" value="F:unfolded protein binding"/>
    <property type="evidence" value="ECO:0007669"/>
    <property type="project" value="InterPro"/>
</dbReference>
<name>A0A317PSJ2_9HYPH</name>
<feature type="domain" description="J" evidence="3">
    <location>
        <begin position="3"/>
        <end position="68"/>
    </location>
</feature>
<organism evidence="4 5">
    <name type="scientific">Hoeflea marina</name>
    <dbReference type="NCBI Taxonomy" id="274592"/>
    <lineage>
        <taxon>Bacteria</taxon>
        <taxon>Pseudomonadati</taxon>
        <taxon>Pseudomonadota</taxon>
        <taxon>Alphaproteobacteria</taxon>
        <taxon>Hyphomicrobiales</taxon>
        <taxon>Rhizobiaceae</taxon>
        <taxon>Hoeflea</taxon>
    </lineage>
</organism>
<dbReference type="AlphaFoldDB" id="A0A317PSJ2"/>
<evidence type="ECO:0000256" key="2">
    <source>
        <dbReference type="SAM" id="MobiDB-lite"/>
    </source>
</evidence>
<dbReference type="Gene3D" id="1.10.287.110">
    <property type="entry name" value="DnaJ domain"/>
    <property type="match status" value="1"/>
</dbReference>
<dbReference type="InterPro" id="IPR008971">
    <property type="entry name" value="HSP40/DnaJ_pept-bd"/>
</dbReference>
<keyword evidence="5" id="KW-1185">Reference proteome</keyword>
<dbReference type="InterPro" id="IPR001623">
    <property type="entry name" value="DnaJ_domain"/>
</dbReference>
<dbReference type="CDD" id="cd10747">
    <property type="entry name" value="DnaJ_C"/>
    <property type="match status" value="1"/>
</dbReference>
<comment type="caution">
    <text evidence="4">The sequence shown here is derived from an EMBL/GenBank/DDBJ whole genome shotgun (WGS) entry which is preliminary data.</text>
</comment>
<dbReference type="Proteomes" id="UP000246352">
    <property type="component" value="Unassembled WGS sequence"/>
</dbReference>
<dbReference type="SMART" id="SM00271">
    <property type="entry name" value="DnaJ"/>
    <property type="match status" value="1"/>
</dbReference>
<reference evidence="4 5" key="1">
    <citation type="submission" date="2018-05" db="EMBL/GenBank/DDBJ databases">
        <title>Genomic Encyclopedia of Type Strains, Phase IV (KMG-IV): sequencing the most valuable type-strain genomes for metagenomic binning, comparative biology and taxonomic classification.</title>
        <authorList>
            <person name="Goeker M."/>
        </authorList>
    </citation>
    <scope>NUCLEOTIDE SEQUENCE [LARGE SCALE GENOMIC DNA]</scope>
    <source>
        <strain evidence="4 5">DSM 16791</strain>
    </source>
</reference>
<gene>
    <name evidence="4" type="ORF">DFR52_102528</name>
</gene>
<accession>A0A317PSJ2</accession>
<dbReference type="Pfam" id="PF01556">
    <property type="entry name" value="DnaJ_C"/>
    <property type="match status" value="1"/>
</dbReference>
<evidence type="ECO:0000313" key="5">
    <source>
        <dbReference type="Proteomes" id="UP000246352"/>
    </source>
</evidence>
<dbReference type="GO" id="GO:0005737">
    <property type="term" value="C:cytoplasm"/>
    <property type="evidence" value="ECO:0007669"/>
    <property type="project" value="TreeGrafter"/>
</dbReference>
<dbReference type="Gene3D" id="2.60.260.20">
    <property type="entry name" value="Urease metallochaperone UreE, N-terminal domain"/>
    <property type="match status" value="1"/>
</dbReference>
<dbReference type="Pfam" id="PF00226">
    <property type="entry name" value="DnaJ"/>
    <property type="match status" value="1"/>
</dbReference>
<feature type="compositionally biased region" description="Basic and acidic residues" evidence="2">
    <location>
        <begin position="93"/>
        <end position="117"/>
    </location>
</feature>
<dbReference type="SUPFAM" id="SSF46565">
    <property type="entry name" value="Chaperone J-domain"/>
    <property type="match status" value="1"/>
</dbReference>
<dbReference type="PRINTS" id="PR00625">
    <property type="entry name" value="JDOMAIN"/>
</dbReference>
<feature type="region of interest" description="Disordered" evidence="2">
    <location>
        <begin position="136"/>
        <end position="162"/>
    </location>
</feature>
<dbReference type="OrthoDB" id="9779889at2"/>
<dbReference type="CDD" id="cd06257">
    <property type="entry name" value="DnaJ"/>
    <property type="match status" value="1"/>
</dbReference>
<evidence type="ECO:0000256" key="1">
    <source>
        <dbReference type="ARBA" id="ARBA00023186"/>
    </source>
</evidence>
<dbReference type="EMBL" id="QGTR01000002">
    <property type="protein sequence ID" value="PWW01864.1"/>
    <property type="molecule type" value="Genomic_DNA"/>
</dbReference>
<dbReference type="RefSeq" id="WP_158284913.1">
    <property type="nucleotide sequence ID" value="NZ_QGTR01000002.1"/>
</dbReference>
<protein>
    <submittedName>
        <fullName evidence="4">DnaJ-like protein</fullName>
    </submittedName>
</protein>
<dbReference type="InterPro" id="IPR002939">
    <property type="entry name" value="DnaJ_C"/>
</dbReference>